<dbReference type="AlphaFoldDB" id="A0A183EPH9"/>
<evidence type="ECO:0000313" key="1">
    <source>
        <dbReference type="EMBL" id="VDN40659.1"/>
    </source>
</evidence>
<dbReference type="EMBL" id="UYRT01096183">
    <property type="protein sequence ID" value="VDN40659.1"/>
    <property type="molecule type" value="Genomic_DNA"/>
</dbReference>
<dbReference type="Proteomes" id="UP000271098">
    <property type="component" value="Unassembled WGS sequence"/>
</dbReference>
<dbReference type="WBParaSite" id="GPUH_0002289701-mRNA-1">
    <property type="protein sequence ID" value="GPUH_0002289701-mRNA-1"/>
    <property type="gene ID" value="GPUH_0002289701"/>
</dbReference>
<evidence type="ECO:0000313" key="3">
    <source>
        <dbReference type="WBParaSite" id="GPUH_0002289701-mRNA-1"/>
    </source>
</evidence>
<keyword evidence="2" id="KW-1185">Reference proteome</keyword>
<evidence type="ECO:0000313" key="2">
    <source>
        <dbReference type="Proteomes" id="UP000271098"/>
    </source>
</evidence>
<sequence>MKRLSMQLRKSLDLKEMKSRLTLFVNFSDY</sequence>
<gene>
    <name evidence="1" type="ORF">GPUH_LOCUS22869</name>
</gene>
<reference evidence="3" key="1">
    <citation type="submission" date="2016-06" db="UniProtKB">
        <authorList>
            <consortium name="WormBaseParasite"/>
        </authorList>
    </citation>
    <scope>IDENTIFICATION</scope>
</reference>
<reference evidence="1 2" key="2">
    <citation type="submission" date="2018-11" db="EMBL/GenBank/DDBJ databases">
        <authorList>
            <consortium name="Pathogen Informatics"/>
        </authorList>
    </citation>
    <scope>NUCLEOTIDE SEQUENCE [LARGE SCALE GENOMIC DNA]</scope>
</reference>
<protein>
    <submittedName>
        <fullName evidence="1 3">Uncharacterized protein</fullName>
    </submittedName>
</protein>
<name>A0A183EPH9_9BILA</name>
<organism evidence="3">
    <name type="scientific">Gongylonema pulchrum</name>
    <dbReference type="NCBI Taxonomy" id="637853"/>
    <lineage>
        <taxon>Eukaryota</taxon>
        <taxon>Metazoa</taxon>
        <taxon>Ecdysozoa</taxon>
        <taxon>Nematoda</taxon>
        <taxon>Chromadorea</taxon>
        <taxon>Rhabditida</taxon>
        <taxon>Spirurina</taxon>
        <taxon>Spiruromorpha</taxon>
        <taxon>Spiruroidea</taxon>
        <taxon>Gongylonematidae</taxon>
        <taxon>Gongylonema</taxon>
    </lineage>
</organism>
<accession>A0A183EPH9</accession>
<proteinExistence type="predicted"/>